<dbReference type="Pfam" id="PF00583">
    <property type="entry name" value="Acetyltransf_1"/>
    <property type="match status" value="1"/>
</dbReference>
<dbReference type="Gene3D" id="3.40.630.30">
    <property type="match status" value="1"/>
</dbReference>
<evidence type="ECO:0000256" key="1">
    <source>
        <dbReference type="ARBA" id="ARBA00022679"/>
    </source>
</evidence>
<protein>
    <submittedName>
        <fullName evidence="5">N-acetyltransferase</fullName>
    </submittedName>
</protein>
<evidence type="ECO:0000256" key="3">
    <source>
        <dbReference type="SAM" id="MobiDB-lite"/>
    </source>
</evidence>
<dbReference type="PANTHER" id="PTHR43626:SF4">
    <property type="entry name" value="GCN5-RELATED N-ACETYLTRANSFERASE 2, CHLOROPLASTIC"/>
    <property type="match status" value="1"/>
</dbReference>
<accession>A0A554N8C6</accession>
<dbReference type="PANTHER" id="PTHR43626">
    <property type="entry name" value="ACYL-COA N-ACYLTRANSFERASE"/>
    <property type="match status" value="1"/>
</dbReference>
<keyword evidence="6" id="KW-1185">Reference proteome</keyword>
<dbReference type="GO" id="GO:0005737">
    <property type="term" value="C:cytoplasm"/>
    <property type="evidence" value="ECO:0007669"/>
    <property type="project" value="TreeGrafter"/>
</dbReference>
<dbReference type="AlphaFoldDB" id="A0A554N8C6"/>
<dbReference type="InterPro" id="IPR016181">
    <property type="entry name" value="Acyl_CoA_acyltransferase"/>
</dbReference>
<dbReference type="EMBL" id="QMDX01000006">
    <property type="protein sequence ID" value="TSD13648.1"/>
    <property type="molecule type" value="Genomic_DNA"/>
</dbReference>
<proteinExistence type="predicted"/>
<sequence length="148" mass="16235">METVELGPDAAAELAALYEAYDWWADRSAADVRAALRQTMVALGVRDDGDLVAAARVVGDGVYYAKCYDVVVAEPHRGQGVGTELLDAVVSHPDLDDVFLSLTCREGLVAFYERFGFEPYPSPVERPDGPAEGMCHRYRPRDDDPVLD</sequence>
<evidence type="ECO:0000256" key="2">
    <source>
        <dbReference type="ARBA" id="ARBA00023315"/>
    </source>
</evidence>
<dbReference type="InterPro" id="IPR045039">
    <property type="entry name" value="NSI-like"/>
</dbReference>
<feature type="region of interest" description="Disordered" evidence="3">
    <location>
        <begin position="122"/>
        <end position="148"/>
    </location>
</feature>
<dbReference type="GO" id="GO:0008080">
    <property type="term" value="F:N-acetyltransferase activity"/>
    <property type="evidence" value="ECO:0007669"/>
    <property type="project" value="InterPro"/>
</dbReference>
<feature type="domain" description="N-acetyltransferase" evidence="4">
    <location>
        <begin position="1"/>
        <end position="139"/>
    </location>
</feature>
<dbReference type="SUPFAM" id="SSF55729">
    <property type="entry name" value="Acyl-CoA N-acyltransferases (Nat)"/>
    <property type="match status" value="1"/>
</dbReference>
<reference evidence="5 6" key="1">
    <citation type="submission" date="2018-06" db="EMBL/GenBank/DDBJ databases">
        <title>Natronomonas sp. F16-60 a new haloarchaeon isolated from a solar saltern of Isla Cristina, Huelva, Spain.</title>
        <authorList>
            <person name="Duran-Viseras A."/>
            <person name="Sanchez-Porro C."/>
            <person name="Ventosa A."/>
        </authorList>
    </citation>
    <scope>NUCLEOTIDE SEQUENCE [LARGE SCALE GENOMIC DNA]</scope>
    <source>
        <strain evidence="5 6">F16-60</strain>
    </source>
</reference>
<organism evidence="5 6">
    <name type="scientific">Haloglomus irregulare</name>
    <dbReference type="NCBI Taxonomy" id="2234134"/>
    <lineage>
        <taxon>Archaea</taxon>
        <taxon>Methanobacteriati</taxon>
        <taxon>Methanobacteriota</taxon>
        <taxon>Stenosarchaea group</taxon>
        <taxon>Halobacteria</taxon>
        <taxon>Halobacteriales</taxon>
        <taxon>Natronomonadaceae</taxon>
        <taxon>Haloglomus</taxon>
    </lineage>
</organism>
<name>A0A554N8C6_9EURY</name>
<dbReference type="PROSITE" id="PS51186">
    <property type="entry name" value="GNAT"/>
    <property type="match status" value="1"/>
</dbReference>
<evidence type="ECO:0000313" key="5">
    <source>
        <dbReference type="EMBL" id="TSD13648.1"/>
    </source>
</evidence>
<evidence type="ECO:0000259" key="4">
    <source>
        <dbReference type="PROSITE" id="PS51186"/>
    </source>
</evidence>
<gene>
    <name evidence="5" type="ORF">DP107_10760</name>
</gene>
<dbReference type="CDD" id="cd04301">
    <property type="entry name" value="NAT_SF"/>
    <property type="match status" value="1"/>
</dbReference>
<dbReference type="InParanoid" id="A0A554N8C6"/>
<keyword evidence="2" id="KW-0012">Acyltransferase</keyword>
<evidence type="ECO:0000313" key="6">
    <source>
        <dbReference type="Proteomes" id="UP000319894"/>
    </source>
</evidence>
<dbReference type="OrthoDB" id="111868at2157"/>
<keyword evidence="1 5" id="KW-0808">Transferase</keyword>
<comment type="caution">
    <text evidence="5">The sequence shown here is derived from an EMBL/GenBank/DDBJ whole genome shotgun (WGS) entry which is preliminary data.</text>
</comment>
<dbReference type="Proteomes" id="UP000319894">
    <property type="component" value="Unassembled WGS sequence"/>
</dbReference>
<dbReference type="InterPro" id="IPR000182">
    <property type="entry name" value="GNAT_dom"/>
</dbReference>
<dbReference type="RefSeq" id="WP_144262170.1">
    <property type="nucleotide sequence ID" value="NZ_QMDX01000006.1"/>
</dbReference>